<keyword evidence="13" id="KW-0963">Cytoplasm</keyword>
<evidence type="ECO:0000256" key="8">
    <source>
        <dbReference type="ARBA" id="ARBA00022857"/>
    </source>
</evidence>
<evidence type="ECO:0000313" key="16">
    <source>
        <dbReference type="EMBL" id="SHI09237.1"/>
    </source>
</evidence>
<dbReference type="GO" id="GO:0005737">
    <property type="term" value="C:cytoplasm"/>
    <property type="evidence" value="ECO:0007669"/>
    <property type="project" value="UniProtKB-SubCell"/>
</dbReference>
<evidence type="ECO:0000256" key="9">
    <source>
        <dbReference type="ARBA" id="ARBA00023027"/>
    </source>
</evidence>
<name>A0A1M5YB34_9FIRM</name>
<keyword evidence="9 14" id="KW-0520">NAD</keyword>
<dbReference type="PROSITE" id="PS51383">
    <property type="entry name" value="YJEF_C_3"/>
    <property type="match status" value="1"/>
</dbReference>
<proteinExistence type="inferred from homology"/>
<keyword evidence="5 13" id="KW-0276">Fatty acid metabolism</keyword>
<dbReference type="PROSITE" id="PS01050">
    <property type="entry name" value="YJEF_C_2"/>
    <property type="match status" value="1"/>
</dbReference>
<comment type="similarity">
    <text evidence="13">Belongs to the P-Pant transferase superfamily. AcpS family.</text>
</comment>
<dbReference type="HAMAP" id="MF_01965">
    <property type="entry name" value="NADHX_dehydratase"/>
    <property type="match status" value="1"/>
</dbReference>
<gene>
    <name evidence="14" type="primary">nnrD</name>
    <name evidence="13" type="synonym">acpS</name>
    <name evidence="16" type="ORF">SAMN02745180_02084</name>
</gene>
<comment type="catalytic activity">
    <reaction evidence="14">
        <text>(6S)-NADHX + ADP = AMP + phosphate + NADH + H(+)</text>
        <dbReference type="Rhea" id="RHEA:32223"/>
        <dbReference type="ChEBI" id="CHEBI:15378"/>
        <dbReference type="ChEBI" id="CHEBI:43474"/>
        <dbReference type="ChEBI" id="CHEBI:57945"/>
        <dbReference type="ChEBI" id="CHEBI:64074"/>
        <dbReference type="ChEBI" id="CHEBI:456215"/>
        <dbReference type="ChEBI" id="CHEBI:456216"/>
        <dbReference type="EC" id="4.2.1.136"/>
    </reaction>
</comment>
<keyword evidence="3 13" id="KW-0479">Metal-binding</keyword>
<comment type="subunit">
    <text evidence="14">Homotetramer.</text>
</comment>
<accession>A0A1M5YB34</accession>
<dbReference type="InterPro" id="IPR002582">
    <property type="entry name" value="ACPS"/>
</dbReference>
<dbReference type="RefSeq" id="WP_072744733.1">
    <property type="nucleotide sequence ID" value="NZ_FQXR01000010.1"/>
</dbReference>
<evidence type="ECO:0000256" key="13">
    <source>
        <dbReference type="HAMAP-Rule" id="MF_00101"/>
    </source>
</evidence>
<comment type="subcellular location">
    <subcellularLocation>
        <location evidence="13">Cytoplasm</location>
    </subcellularLocation>
</comment>
<evidence type="ECO:0000256" key="2">
    <source>
        <dbReference type="ARBA" id="ARBA00022679"/>
    </source>
</evidence>
<comment type="function">
    <text evidence="14">Catalyzes the dehydration of the S-form of NAD(P)HX at the expense of ADP, which is converted to AMP. Together with NAD(P)HX epimerase, which catalyzes the epimerization of the S- and R-forms, the enzyme allows the repair of both epimers of NAD(P)HX, a damaged form of NAD(P)H that is a result of enzymatic or heat-dependent hydration.</text>
</comment>
<dbReference type="PANTHER" id="PTHR12592:SF0">
    <property type="entry name" value="ATP-DEPENDENT (S)-NAD(P)H-HYDRATE DEHYDRATASE"/>
    <property type="match status" value="1"/>
</dbReference>
<comment type="similarity">
    <text evidence="14">Belongs to the NnrD/CARKD family.</text>
</comment>
<dbReference type="HAMAP" id="MF_00101">
    <property type="entry name" value="AcpS"/>
    <property type="match status" value="1"/>
</dbReference>
<dbReference type="EMBL" id="FQXR01000010">
    <property type="protein sequence ID" value="SHI09237.1"/>
    <property type="molecule type" value="Genomic_DNA"/>
</dbReference>
<keyword evidence="12 14" id="KW-0456">Lyase</keyword>
<feature type="binding site" evidence="14">
    <location>
        <position position="353"/>
    </location>
    <ligand>
        <name>(6S)-NADPHX</name>
        <dbReference type="ChEBI" id="CHEBI:64076"/>
    </ligand>
</feature>
<dbReference type="InterPro" id="IPR037143">
    <property type="entry name" value="4-PPantetheinyl_Trfase_dom_sf"/>
</dbReference>
<feature type="binding site" evidence="14">
    <location>
        <begin position="323"/>
        <end position="327"/>
    </location>
    <ligand>
        <name>AMP</name>
        <dbReference type="ChEBI" id="CHEBI:456215"/>
    </ligand>
</feature>
<keyword evidence="11 13" id="KW-0275">Fatty acid biosynthesis</keyword>
<feature type="binding site" evidence="14">
    <location>
        <position position="236"/>
    </location>
    <ligand>
        <name>(6S)-NADPHX</name>
        <dbReference type="ChEBI" id="CHEBI:64076"/>
    </ligand>
</feature>
<protein>
    <recommendedName>
        <fullName evidence="13 14">Multifunctional fusion protein</fullName>
    </recommendedName>
    <domain>
        <recommendedName>
            <fullName evidence="13">Holo-[acyl-carrier-protein] synthase</fullName>
            <shortName evidence="13">Holo-ACP synthase</shortName>
            <ecNumber evidence="13">2.7.8.7</ecNumber>
        </recommendedName>
        <alternativeName>
            <fullName evidence="13">4'-phosphopantetheinyl transferase AcpS</fullName>
        </alternativeName>
    </domain>
    <domain>
        <recommendedName>
            <fullName evidence="14">ADP-dependent (S)-NAD(P)H-hydrate dehydratase</fullName>
            <ecNumber evidence="14">4.2.1.136</ecNumber>
        </recommendedName>
        <alternativeName>
            <fullName evidence="14">ADP-dependent NAD(P)HX dehydratase</fullName>
        </alternativeName>
    </domain>
</protein>
<feature type="domain" description="YjeF C-terminal" evidence="15">
    <location>
        <begin position="130"/>
        <end position="412"/>
    </location>
</feature>
<keyword evidence="10 13" id="KW-0443">Lipid metabolism</keyword>
<dbReference type="Gene3D" id="3.40.1190.20">
    <property type="match status" value="1"/>
</dbReference>
<feature type="binding site" evidence="13">
    <location>
        <position position="57"/>
    </location>
    <ligand>
        <name>Mg(2+)</name>
        <dbReference type="ChEBI" id="CHEBI:18420"/>
    </ligand>
</feature>
<evidence type="ECO:0000256" key="4">
    <source>
        <dbReference type="ARBA" id="ARBA00022741"/>
    </source>
</evidence>
<keyword evidence="7 13" id="KW-0460">Magnesium</keyword>
<dbReference type="GO" id="GO:0052855">
    <property type="term" value="F:ADP-dependent NAD(P)H-hydrate dehydratase activity"/>
    <property type="evidence" value="ECO:0007669"/>
    <property type="project" value="UniProtKB-UniRule"/>
</dbReference>
<dbReference type="NCBIfam" id="TIGR00516">
    <property type="entry name" value="acpS"/>
    <property type="match status" value="1"/>
</dbReference>
<dbReference type="CDD" id="cd01171">
    <property type="entry name" value="YXKO-related"/>
    <property type="match status" value="1"/>
</dbReference>
<dbReference type="EC" id="2.7.8.7" evidence="13"/>
<evidence type="ECO:0000256" key="1">
    <source>
        <dbReference type="ARBA" id="ARBA00022516"/>
    </source>
</evidence>
<dbReference type="InterPro" id="IPR017953">
    <property type="entry name" value="Carbohydrate_kinase_pred_CS"/>
</dbReference>
<dbReference type="SUPFAM" id="SSF56214">
    <property type="entry name" value="4'-phosphopantetheinyl transferase"/>
    <property type="match status" value="1"/>
</dbReference>
<evidence type="ECO:0000256" key="5">
    <source>
        <dbReference type="ARBA" id="ARBA00022832"/>
    </source>
</evidence>
<comment type="cofactor">
    <cofactor evidence="13">
        <name>Mg(2+)</name>
        <dbReference type="ChEBI" id="CHEBI:18420"/>
    </cofactor>
</comment>
<dbReference type="GO" id="GO:0110051">
    <property type="term" value="P:metabolite repair"/>
    <property type="evidence" value="ECO:0007669"/>
    <property type="project" value="TreeGrafter"/>
</dbReference>
<evidence type="ECO:0000256" key="11">
    <source>
        <dbReference type="ARBA" id="ARBA00023160"/>
    </source>
</evidence>
<evidence type="ECO:0000256" key="10">
    <source>
        <dbReference type="ARBA" id="ARBA00023098"/>
    </source>
</evidence>
<dbReference type="STRING" id="1123281.SAMN02745180_02084"/>
<keyword evidence="6 14" id="KW-0067">ATP-binding</keyword>
<comment type="function">
    <text evidence="13">Transfers the 4'-phosphopantetheine moiety from coenzyme A to a Ser of acyl-carrier-protein.</text>
</comment>
<dbReference type="InterPro" id="IPR008278">
    <property type="entry name" value="4-PPantetheinyl_Trfase_dom"/>
</dbReference>
<dbReference type="GO" id="GO:0000287">
    <property type="term" value="F:magnesium ion binding"/>
    <property type="evidence" value="ECO:0007669"/>
    <property type="project" value="UniProtKB-UniRule"/>
</dbReference>
<sequence length="415" mass="45032">MIQGIGVDIVQVERIEKILNKSKEGFLNKVFTTKEIEYIRYKNENHRTIGGMFASKEAVSKVFGTGIGKVGLKEIEIDHDEFDKPIVNFNGKALELMKKKGIENIHLSISHEKEYAVAVAVGEGKIHFKCDEKIKALLPKREKNSHKGTYGRIGIIAGSSGMTGAPCLASQAALRSGSGLVYTIVPKSLASIVSIKLTEAIVVPVEDCEKGYFSLESIEELMGIIENLDAVGLGPGLGVNFETNRVVEEILKGTEKPIVLDADGLNCISQNPNILVNRKNTIITPHPGELSRLVDINTGEIQKNREKYCKETSQKYNIITVLKGSNTLVSTESGEIYMNCTGNPGMATAGSGDVLTGMITSFIGQGIEVLNSAILGVYCHGLAGDLAEMEKGEYGLIARDIIEYIPQAIKTLQVF</sequence>
<dbReference type="NCBIfam" id="TIGR00196">
    <property type="entry name" value="yjeF_cterm"/>
    <property type="match status" value="1"/>
</dbReference>
<feature type="binding site" evidence="14">
    <location>
        <position position="286"/>
    </location>
    <ligand>
        <name>(6S)-NADPHX</name>
        <dbReference type="ChEBI" id="CHEBI:64076"/>
    </ligand>
</feature>
<dbReference type="Pfam" id="PF01256">
    <property type="entry name" value="Carb_kinase"/>
    <property type="match status" value="1"/>
</dbReference>
<evidence type="ECO:0000256" key="7">
    <source>
        <dbReference type="ARBA" id="ARBA00022842"/>
    </source>
</evidence>
<keyword evidence="4 14" id="KW-0547">Nucleotide-binding</keyword>
<dbReference type="Pfam" id="PF01648">
    <property type="entry name" value="ACPS"/>
    <property type="match status" value="1"/>
</dbReference>
<dbReference type="SUPFAM" id="SSF53613">
    <property type="entry name" value="Ribokinase-like"/>
    <property type="match status" value="1"/>
</dbReference>
<comment type="catalytic activity">
    <reaction evidence="14">
        <text>(6S)-NADPHX + ADP = AMP + phosphate + NADPH + H(+)</text>
        <dbReference type="Rhea" id="RHEA:32235"/>
        <dbReference type="ChEBI" id="CHEBI:15378"/>
        <dbReference type="ChEBI" id="CHEBI:43474"/>
        <dbReference type="ChEBI" id="CHEBI:57783"/>
        <dbReference type="ChEBI" id="CHEBI:64076"/>
        <dbReference type="ChEBI" id="CHEBI:456215"/>
        <dbReference type="ChEBI" id="CHEBI:456216"/>
        <dbReference type="EC" id="4.2.1.136"/>
    </reaction>
</comment>
<evidence type="ECO:0000313" key="17">
    <source>
        <dbReference type="Proteomes" id="UP000184389"/>
    </source>
</evidence>
<feature type="binding site" evidence="13">
    <location>
        <position position="8"/>
    </location>
    <ligand>
        <name>Mg(2+)</name>
        <dbReference type="ChEBI" id="CHEBI:18420"/>
    </ligand>
</feature>
<dbReference type="PANTHER" id="PTHR12592">
    <property type="entry name" value="ATP-DEPENDENT (S)-NAD(P)H-HYDRATE DEHYDRATASE FAMILY MEMBER"/>
    <property type="match status" value="1"/>
</dbReference>
<dbReference type="GO" id="GO:0008897">
    <property type="term" value="F:holo-[acyl-carrier-protein] synthase activity"/>
    <property type="evidence" value="ECO:0007669"/>
    <property type="project" value="UniProtKB-UniRule"/>
</dbReference>
<reference evidence="16 17" key="1">
    <citation type="submission" date="2016-11" db="EMBL/GenBank/DDBJ databases">
        <authorList>
            <person name="Jaros S."/>
            <person name="Januszkiewicz K."/>
            <person name="Wedrychowicz H."/>
        </authorList>
    </citation>
    <scope>NUCLEOTIDE SEQUENCE [LARGE SCALE GENOMIC DNA]</scope>
    <source>
        <strain evidence="16 17">DSM 13106</strain>
    </source>
</reference>
<dbReference type="GO" id="GO:0046496">
    <property type="term" value="P:nicotinamide nucleotide metabolic process"/>
    <property type="evidence" value="ECO:0007669"/>
    <property type="project" value="UniProtKB-UniRule"/>
</dbReference>
<organism evidence="16 17">
    <name type="scientific">Sporanaerobacter acetigenes DSM 13106</name>
    <dbReference type="NCBI Taxonomy" id="1123281"/>
    <lineage>
        <taxon>Bacteria</taxon>
        <taxon>Bacillati</taxon>
        <taxon>Bacillota</taxon>
        <taxon>Tissierellia</taxon>
        <taxon>Tissierellales</taxon>
        <taxon>Sporanaerobacteraceae</taxon>
        <taxon>Sporanaerobacter</taxon>
    </lineage>
</organism>
<evidence type="ECO:0000256" key="6">
    <source>
        <dbReference type="ARBA" id="ARBA00022840"/>
    </source>
</evidence>
<evidence type="ECO:0000256" key="14">
    <source>
        <dbReference type="HAMAP-Rule" id="MF_01965"/>
    </source>
</evidence>
<dbReference type="InterPro" id="IPR000631">
    <property type="entry name" value="CARKD"/>
</dbReference>
<comment type="catalytic activity">
    <reaction evidence="13">
        <text>apo-[ACP] + CoA = holo-[ACP] + adenosine 3',5'-bisphosphate + H(+)</text>
        <dbReference type="Rhea" id="RHEA:12068"/>
        <dbReference type="Rhea" id="RHEA-COMP:9685"/>
        <dbReference type="Rhea" id="RHEA-COMP:9690"/>
        <dbReference type="ChEBI" id="CHEBI:15378"/>
        <dbReference type="ChEBI" id="CHEBI:29999"/>
        <dbReference type="ChEBI" id="CHEBI:57287"/>
        <dbReference type="ChEBI" id="CHEBI:58343"/>
        <dbReference type="ChEBI" id="CHEBI:64479"/>
        <dbReference type="EC" id="2.7.8.7"/>
    </reaction>
</comment>
<evidence type="ECO:0000256" key="12">
    <source>
        <dbReference type="ARBA" id="ARBA00023239"/>
    </source>
</evidence>
<dbReference type="InterPro" id="IPR004568">
    <property type="entry name" value="Ppantetheine-prot_Trfase_dom"/>
</dbReference>
<keyword evidence="8 14" id="KW-0521">NADP</keyword>
<dbReference type="OrthoDB" id="9806925at2"/>
<dbReference type="AlphaFoldDB" id="A0A1M5YB34"/>
<dbReference type="InterPro" id="IPR029056">
    <property type="entry name" value="Ribokinase-like"/>
</dbReference>
<dbReference type="GO" id="GO:0052856">
    <property type="term" value="F:NAD(P)HX epimerase activity"/>
    <property type="evidence" value="ECO:0007669"/>
    <property type="project" value="TreeGrafter"/>
</dbReference>
<dbReference type="Gene3D" id="3.90.470.20">
    <property type="entry name" value="4'-phosphopantetheinyl transferase domain"/>
    <property type="match status" value="1"/>
</dbReference>
<dbReference type="Proteomes" id="UP000184389">
    <property type="component" value="Unassembled WGS sequence"/>
</dbReference>
<dbReference type="EC" id="4.2.1.136" evidence="14"/>
<dbReference type="GO" id="GO:0006633">
    <property type="term" value="P:fatty acid biosynthetic process"/>
    <property type="evidence" value="ECO:0007669"/>
    <property type="project" value="UniProtKB-UniRule"/>
</dbReference>
<evidence type="ECO:0000259" key="15">
    <source>
        <dbReference type="PROSITE" id="PS51383"/>
    </source>
</evidence>
<keyword evidence="1 13" id="KW-0444">Lipid biosynthesis</keyword>
<dbReference type="NCBIfam" id="TIGR00556">
    <property type="entry name" value="pantethn_trn"/>
    <property type="match status" value="1"/>
</dbReference>
<keyword evidence="2 13" id="KW-0808">Transferase</keyword>
<feature type="binding site" evidence="14">
    <location>
        <position position="352"/>
    </location>
    <ligand>
        <name>AMP</name>
        <dbReference type="ChEBI" id="CHEBI:456215"/>
    </ligand>
</feature>
<feature type="binding site" evidence="14">
    <location>
        <position position="165"/>
    </location>
    <ligand>
        <name>(6S)-NADPHX</name>
        <dbReference type="ChEBI" id="CHEBI:64076"/>
    </ligand>
</feature>
<evidence type="ECO:0000256" key="3">
    <source>
        <dbReference type="ARBA" id="ARBA00022723"/>
    </source>
</evidence>
<dbReference type="GO" id="GO:0005524">
    <property type="term" value="F:ATP binding"/>
    <property type="evidence" value="ECO:0007669"/>
    <property type="project" value="UniProtKB-KW"/>
</dbReference>
<keyword evidence="17" id="KW-1185">Reference proteome</keyword>